<dbReference type="EMBL" id="LCDD01000008">
    <property type="protein sequence ID" value="KKS47162.1"/>
    <property type="molecule type" value="Genomic_DNA"/>
</dbReference>
<dbReference type="InterPro" id="IPR004107">
    <property type="entry name" value="Integrase_SAM-like_N"/>
</dbReference>
<protein>
    <recommendedName>
        <fullName evidence="4">Core-binding (CB) domain-containing protein</fullName>
    </recommendedName>
</protein>
<evidence type="ECO:0000313" key="6">
    <source>
        <dbReference type="Proteomes" id="UP000034320"/>
    </source>
</evidence>
<dbReference type="Pfam" id="PF02899">
    <property type="entry name" value="Phage_int_SAM_1"/>
    <property type="match status" value="1"/>
</dbReference>
<comment type="caution">
    <text evidence="5">The sequence shown here is derived from an EMBL/GenBank/DDBJ whole genome shotgun (WGS) entry which is preliminary data.</text>
</comment>
<evidence type="ECO:0000259" key="4">
    <source>
        <dbReference type="PROSITE" id="PS51900"/>
    </source>
</evidence>
<dbReference type="Proteomes" id="UP000034320">
    <property type="component" value="Unassembled WGS sequence"/>
</dbReference>
<evidence type="ECO:0000256" key="3">
    <source>
        <dbReference type="SAM" id="Phobius"/>
    </source>
</evidence>
<dbReference type="GO" id="GO:0003677">
    <property type="term" value="F:DNA binding"/>
    <property type="evidence" value="ECO:0007669"/>
    <property type="project" value="UniProtKB-UniRule"/>
</dbReference>
<dbReference type="GO" id="GO:0015074">
    <property type="term" value="P:DNA integration"/>
    <property type="evidence" value="ECO:0007669"/>
    <property type="project" value="InterPro"/>
</dbReference>
<proteinExistence type="predicted"/>
<evidence type="ECO:0000256" key="2">
    <source>
        <dbReference type="PROSITE-ProRule" id="PRU01248"/>
    </source>
</evidence>
<dbReference type="SUPFAM" id="SSF47823">
    <property type="entry name" value="lambda integrase-like, N-terminal domain"/>
    <property type="match status" value="1"/>
</dbReference>
<organism evidence="5 6">
    <name type="scientific">Candidatus Gottesmanbacteria bacterium GW2011_GWA2_42_18</name>
    <dbReference type="NCBI Taxonomy" id="1618442"/>
    <lineage>
        <taxon>Bacteria</taxon>
        <taxon>Candidatus Gottesmaniibacteriota</taxon>
    </lineage>
</organism>
<dbReference type="PROSITE" id="PS51900">
    <property type="entry name" value="CB"/>
    <property type="match status" value="1"/>
</dbReference>
<dbReference type="Gene3D" id="2.60.120.560">
    <property type="entry name" value="Exo-inulinase, domain 1"/>
    <property type="match status" value="1"/>
</dbReference>
<dbReference type="InterPro" id="IPR010998">
    <property type="entry name" value="Integrase_recombinase_N"/>
</dbReference>
<dbReference type="Gene3D" id="1.10.150.130">
    <property type="match status" value="1"/>
</dbReference>
<dbReference type="InterPro" id="IPR044068">
    <property type="entry name" value="CB"/>
</dbReference>
<reference evidence="5 6" key="1">
    <citation type="journal article" date="2015" name="Nature">
        <title>rRNA introns, odd ribosomes, and small enigmatic genomes across a large radiation of phyla.</title>
        <authorList>
            <person name="Brown C.T."/>
            <person name="Hug L.A."/>
            <person name="Thomas B.C."/>
            <person name="Sharon I."/>
            <person name="Castelle C.J."/>
            <person name="Singh A."/>
            <person name="Wilkins M.J."/>
            <person name="Williams K.H."/>
            <person name="Banfield J.F."/>
        </authorList>
    </citation>
    <scope>NUCLEOTIDE SEQUENCE [LARGE SCALE GENOMIC DNA]</scope>
</reference>
<accession>A0A0G0ZEP3</accession>
<keyword evidence="3" id="KW-1133">Transmembrane helix</keyword>
<evidence type="ECO:0000256" key="1">
    <source>
        <dbReference type="ARBA" id="ARBA00023125"/>
    </source>
</evidence>
<evidence type="ECO:0000313" key="5">
    <source>
        <dbReference type="EMBL" id="KKS47162.1"/>
    </source>
</evidence>
<feature type="transmembrane region" description="Helical" evidence="3">
    <location>
        <begin position="231"/>
        <end position="252"/>
    </location>
</feature>
<name>A0A0G0ZEP3_9BACT</name>
<feature type="domain" description="Core-binding (CB)" evidence="4">
    <location>
        <begin position="100"/>
        <end position="183"/>
    </location>
</feature>
<keyword evidence="1 2" id="KW-0238">DNA-binding</keyword>
<keyword evidence="3" id="KW-0812">Transmembrane</keyword>
<gene>
    <name evidence="5" type="ORF">UV09_C0008G0028</name>
</gene>
<sequence>MSKIEAEFKKYLNSLVISRKIRSQNLRLFLNYLSYLKLSGIVHPGKAKTVNFHRIDEFKKLIGRKIVKEDEYNQFITYLTAFIDKFNTNHTNITDSKSLKQYQELLDAYLHYLEKKNFSPATVKNYKSDLQQFLKYAGNKLTDLNISKDIIDGFINYQQELDSRKSTLRRKLSSINSFRNWLLKKSPIKKLTHRADEIKPKVDAHDTLIESSGQSYSNNQNPPAVRFPQSISWFFTLALTSLLSLSIGIGIYQQFFLQPLTSLALPGPTTKPSRIINFQGRLTDNSGNPIVEKTQTRFRIWNQIAGGNTLYDSGYCQVSPDQNGIFYTLIGSTCGIEISSSVFSENISAYLGVSAGSDAEMEPRQQIASVGYALNSETLQGLSPLSPASGNSIPFIDRDGQLLISASSPVVKSDSGLFTLEGTNLLLSTGIGSNGSISLKPDQNGTVNLDFSGFIPASSSAFLNIKAPNLISGSLISAIGSSLTAGYRLLELSSGNPLQVKFSVDAQGNTNISGDLKVSDVFEASSSAVLINSPLTVTNLISDGGLGIFGSNGNTLPVSFDFTKDTTVEFDFKTGTSKIEIAANIDSNSTKYYRFSWNTDKQMEVAKCINGTCTSLATSTLNWTNDTWHHGYIRFISDSIRFDLDNNSGRVNTNTTSDVPKLTSAYIRFVSGLTAISNLRISPNSKIILTAGDTAVGGKIEAADNIISSGQLKTGSFSSAPSNAGNGSLYFNSSDNKLYYWNGSSWVSVYGSGDLMVSGDVFLNSGVFYPSTNSTHEDQSTYFIVADTAGTGSIMTNAGNFASGGTDFAEVFDSDGDLTVGDLVEIAQGSDLESNLPKVKQSSSYQSQKMIGFVTDRAGFVGGMQTDMDKISVKTIGLVGRVPAKVSSINGPIAVGDPLTSSAIPGRAVKAITAGPVIARSLENFSQGEGTILVFVQYGWFDPGKITEETDSNSLIAQFLAPLIQALSKAKLNIEYLIAGNIEAESLTSPVIIAEEIKAGEIIAEEVTAEIIIAGDVAIAGDSTVSGTLYADRIKSQDLDNLSSTFGKLTDRLSEMEKVPPEATAGAAPVNQFADEFDSILSETEQNTSKLLSLYEKVSAFIASSSAEIAQVSMPSDRLIGINEEIPLSQQALTSLKVTGPVSLADTVVAGQLVVDGNLSLSHSQLASIGDYLYLTSQKAIDLMGGKLIVDNEGNLTVHGQIYAEKGIITPQITAQTDNLSIKLGQNPLSSDSARIGGAGTLTVLGNASISGRLSAAKIELDSSDKDTPDRLSASENFVQNGINAPALFSKGSVGRALIIANYREMIIFNENINENTLVYLTPTSSANGRSLYVSGREICPPTSSDPNSAKCKKYFKVALDQAIAEDLSFNWWLVN</sequence>
<keyword evidence="3" id="KW-0472">Membrane</keyword>